<evidence type="ECO:0000313" key="2">
    <source>
        <dbReference type="Proteomes" id="UP001055879"/>
    </source>
</evidence>
<dbReference type="EMBL" id="CM042061">
    <property type="protein sequence ID" value="KAI3672779.1"/>
    <property type="molecule type" value="Genomic_DNA"/>
</dbReference>
<comment type="caution">
    <text evidence="1">The sequence shown here is derived from an EMBL/GenBank/DDBJ whole genome shotgun (WGS) entry which is preliminary data.</text>
</comment>
<sequence length="92" mass="10321">MSPYHSFILLLFYSYCCMGQDHLSLVNAILLFVLFFLSKGLGFFHSPSPRSLPLPSFINKKVQEGSVAMAVVDRGGFDDSATQHLRRLLRLG</sequence>
<accession>A0ACB8XR00</accession>
<protein>
    <submittedName>
        <fullName evidence="1">Uncharacterized protein</fullName>
    </submittedName>
</protein>
<reference evidence="2" key="1">
    <citation type="journal article" date="2022" name="Mol. Ecol. Resour.">
        <title>The genomes of chicory, endive, great burdock and yacon provide insights into Asteraceae palaeo-polyploidization history and plant inulin production.</title>
        <authorList>
            <person name="Fan W."/>
            <person name="Wang S."/>
            <person name="Wang H."/>
            <person name="Wang A."/>
            <person name="Jiang F."/>
            <person name="Liu H."/>
            <person name="Zhao H."/>
            <person name="Xu D."/>
            <person name="Zhang Y."/>
        </authorList>
    </citation>
    <scope>NUCLEOTIDE SEQUENCE [LARGE SCALE GENOMIC DNA]</scope>
    <source>
        <strain evidence="2">cv. Niubang</strain>
    </source>
</reference>
<organism evidence="1 2">
    <name type="scientific">Arctium lappa</name>
    <name type="common">Greater burdock</name>
    <name type="synonym">Lappa major</name>
    <dbReference type="NCBI Taxonomy" id="4217"/>
    <lineage>
        <taxon>Eukaryota</taxon>
        <taxon>Viridiplantae</taxon>
        <taxon>Streptophyta</taxon>
        <taxon>Embryophyta</taxon>
        <taxon>Tracheophyta</taxon>
        <taxon>Spermatophyta</taxon>
        <taxon>Magnoliopsida</taxon>
        <taxon>eudicotyledons</taxon>
        <taxon>Gunneridae</taxon>
        <taxon>Pentapetalae</taxon>
        <taxon>asterids</taxon>
        <taxon>campanulids</taxon>
        <taxon>Asterales</taxon>
        <taxon>Asteraceae</taxon>
        <taxon>Carduoideae</taxon>
        <taxon>Cardueae</taxon>
        <taxon>Arctiinae</taxon>
        <taxon>Arctium</taxon>
    </lineage>
</organism>
<evidence type="ECO:0000313" key="1">
    <source>
        <dbReference type="EMBL" id="KAI3672779.1"/>
    </source>
</evidence>
<dbReference type="Proteomes" id="UP001055879">
    <property type="component" value="Linkage Group LG15"/>
</dbReference>
<proteinExistence type="predicted"/>
<gene>
    <name evidence="1" type="ORF">L6452_38879</name>
</gene>
<keyword evidence="2" id="KW-1185">Reference proteome</keyword>
<reference evidence="1 2" key="2">
    <citation type="journal article" date="2022" name="Mol. Ecol. Resour.">
        <title>The genomes of chicory, endive, great burdock and yacon provide insights into Asteraceae paleo-polyploidization history and plant inulin production.</title>
        <authorList>
            <person name="Fan W."/>
            <person name="Wang S."/>
            <person name="Wang H."/>
            <person name="Wang A."/>
            <person name="Jiang F."/>
            <person name="Liu H."/>
            <person name="Zhao H."/>
            <person name="Xu D."/>
            <person name="Zhang Y."/>
        </authorList>
    </citation>
    <scope>NUCLEOTIDE SEQUENCE [LARGE SCALE GENOMIC DNA]</scope>
    <source>
        <strain evidence="2">cv. Niubang</strain>
    </source>
</reference>
<name>A0ACB8XR00_ARCLA</name>